<dbReference type="GO" id="GO:0016301">
    <property type="term" value="F:kinase activity"/>
    <property type="evidence" value="ECO:0007669"/>
    <property type="project" value="UniProtKB-KW"/>
</dbReference>
<organism evidence="1 2">
    <name type="scientific">Gigaspora margarita</name>
    <dbReference type="NCBI Taxonomy" id="4874"/>
    <lineage>
        <taxon>Eukaryota</taxon>
        <taxon>Fungi</taxon>
        <taxon>Fungi incertae sedis</taxon>
        <taxon>Mucoromycota</taxon>
        <taxon>Glomeromycotina</taxon>
        <taxon>Glomeromycetes</taxon>
        <taxon>Diversisporales</taxon>
        <taxon>Gigasporaceae</taxon>
        <taxon>Gigaspora</taxon>
    </lineage>
</organism>
<keyword evidence="1" id="KW-0808">Transferase</keyword>
<dbReference type="AlphaFoldDB" id="A0A8H4B319"/>
<comment type="caution">
    <text evidence="1">The sequence shown here is derived from an EMBL/GenBank/DDBJ whole genome shotgun (WGS) entry which is preliminary data.</text>
</comment>
<keyword evidence="2" id="KW-1185">Reference proteome</keyword>
<dbReference type="EMBL" id="WTPW01000038">
    <property type="protein sequence ID" value="KAF0555754.1"/>
    <property type="molecule type" value="Genomic_DNA"/>
</dbReference>
<dbReference type="OrthoDB" id="2445866at2759"/>
<reference evidence="1 2" key="1">
    <citation type="journal article" date="2019" name="Environ. Microbiol.">
        <title>At the nexus of three kingdoms: the genome of the mycorrhizal fungus Gigaspora margarita provides insights into plant, endobacterial and fungal interactions.</title>
        <authorList>
            <person name="Venice F."/>
            <person name="Ghignone S."/>
            <person name="Salvioli di Fossalunga A."/>
            <person name="Amselem J."/>
            <person name="Novero M."/>
            <person name="Xianan X."/>
            <person name="Sedzielewska Toro K."/>
            <person name="Morin E."/>
            <person name="Lipzen A."/>
            <person name="Grigoriev I.V."/>
            <person name="Henrissat B."/>
            <person name="Martin F.M."/>
            <person name="Bonfante P."/>
        </authorList>
    </citation>
    <scope>NUCLEOTIDE SEQUENCE [LARGE SCALE GENOMIC DNA]</scope>
    <source>
        <strain evidence="1 2">BEG34</strain>
    </source>
</reference>
<protein>
    <submittedName>
        <fullName evidence="1">Protein-histidine kinase</fullName>
    </submittedName>
</protein>
<keyword evidence="1" id="KW-0418">Kinase</keyword>
<sequence>MLNNKAFTSILKTKHPALGKQAKDVWAEIYETHMGIAFNRTTTTGKGIYFSVQPILLQRDGYEEEVYFSLTFSPIFKSDGTICKLGLI</sequence>
<proteinExistence type="predicted"/>
<evidence type="ECO:0000313" key="2">
    <source>
        <dbReference type="Proteomes" id="UP000439903"/>
    </source>
</evidence>
<name>A0A8H4B319_GIGMA</name>
<evidence type="ECO:0000313" key="1">
    <source>
        <dbReference type="EMBL" id="KAF0555754.1"/>
    </source>
</evidence>
<dbReference type="Proteomes" id="UP000439903">
    <property type="component" value="Unassembled WGS sequence"/>
</dbReference>
<gene>
    <name evidence="1" type="ORF">F8M41_016751</name>
</gene>
<accession>A0A8H4B319</accession>
<dbReference type="Gene3D" id="3.30.450.20">
    <property type="entry name" value="PAS domain"/>
    <property type="match status" value="1"/>
</dbReference>